<reference evidence="2" key="1">
    <citation type="submission" date="2022-09" db="EMBL/GenBank/DDBJ databases">
        <title>Diverse halophilic archaea isolated from saline environments.</title>
        <authorList>
            <person name="Cui H.-L."/>
        </authorList>
    </citation>
    <scope>NUCLEOTIDE SEQUENCE</scope>
    <source>
        <strain evidence="2">ZS-35-S2</strain>
    </source>
</reference>
<feature type="transmembrane region" description="Helical" evidence="1">
    <location>
        <begin position="114"/>
        <end position="133"/>
    </location>
</feature>
<dbReference type="KEGG" id="ssai:N0B31_03045"/>
<gene>
    <name evidence="2" type="ORF">N0B31_03045</name>
</gene>
<accession>A0A9E7R499</accession>
<dbReference type="RefSeq" id="WP_260594323.1">
    <property type="nucleotide sequence ID" value="NZ_CP104003.1"/>
</dbReference>
<feature type="transmembrane region" description="Helical" evidence="1">
    <location>
        <begin position="28"/>
        <end position="49"/>
    </location>
</feature>
<keyword evidence="1" id="KW-0472">Membrane</keyword>
<dbReference type="PANTHER" id="PTHR43229:SF6">
    <property type="entry name" value="ABC-TYPE MULTIDRUG TRANSPORT SYSTEM, PERMEASE COMPONENT"/>
    <property type="match status" value="1"/>
</dbReference>
<dbReference type="GeneID" id="74941365"/>
<feature type="transmembrane region" description="Helical" evidence="1">
    <location>
        <begin position="61"/>
        <end position="80"/>
    </location>
</feature>
<keyword evidence="1" id="KW-0812">Transmembrane</keyword>
<keyword evidence="1" id="KW-1133">Transmembrane helix</keyword>
<dbReference type="PANTHER" id="PTHR43229">
    <property type="entry name" value="NODULATION PROTEIN J"/>
    <property type="match status" value="1"/>
</dbReference>
<dbReference type="Proteomes" id="UP001057580">
    <property type="component" value="Chromosome"/>
</dbReference>
<proteinExistence type="predicted"/>
<dbReference type="EMBL" id="CP104003">
    <property type="protein sequence ID" value="UWM55267.1"/>
    <property type="molecule type" value="Genomic_DNA"/>
</dbReference>
<organism evidence="2 3">
    <name type="scientific">Salinirubellus salinus</name>
    <dbReference type="NCBI Taxonomy" id="1364945"/>
    <lineage>
        <taxon>Archaea</taxon>
        <taxon>Methanobacteriati</taxon>
        <taxon>Methanobacteriota</taxon>
        <taxon>Stenosarchaea group</taxon>
        <taxon>Halobacteria</taxon>
        <taxon>Halobacteriales</taxon>
        <taxon>Natronomonadaceae</taxon>
        <taxon>Salinirubellus</taxon>
    </lineage>
</organism>
<evidence type="ECO:0000313" key="2">
    <source>
        <dbReference type="EMBL" id="UWM55267.1"/>
    </source>
</evidence>
<feature type="transmembrane region" description="Helical" evidence="1">
    <location>
        <begin position="229"/>
        <end position="250"/>
    </location>
</feature>
<evidence type="ECO:0000256" key="1">
    <source>
        <dbReference type="SAM" id="Phobius"/>
    </source>
</evidence>
<feature type="transmembrane region" description="Helical" evidence="1">
    <location>
        <begin position="145"/>
        <end position="170"/>
    </location>
</feature>
<dbReference type="InterPro" id="IPR051784">
    <property type="entry name" value="Nod_factor_ABC_transporter"/>
</dbReference>
<evidence type="ECO:0000313" key="3">
    <source>
        <dbReference type="Proteomes" id="UP001057580"/>
    </source>
</evidence>
<protein>
    <submittedName>
        <fullName evidence="2">ABC transporter permease</fullName>
    </submittedName>
</protein>
<dbReference type="AlphaFoldDB" id="A0A9E7R499"/>
<sequence length="263" mass="28038">MSVRTSVAETVVLARAVAYKSLILRVRYAFNTLTSLLTLYIFFALLFFGGRAIAPQAIDDSLTGIIVGFFLILTATVAYADLSWELIREAQWGTLEQLYMSPLGFGRVVTVKTAVNLLFAFGFGGVLLGAMLVTTGERLVLDPLVVVPVGLLSVCTAVGVGYVLGGLALVFKRIENVFQIVQFSFLGLVAAPVDQFPLLKLLPLALGADLLREGMGQGTPLWGLPTGDLALLVGTAAGYLVVGYALFGLLSRKARADGKLGKY</sequence>
<keyword evidence="3" id="KW-1185">Reference proteome</keyword>
<name>A0A9E7R499_9EURY</name>